<dbReference type="EMBL" id="JACHJR010000002">
    <property type="protein sequence ID" value="MBB4951930.1"/>
    <property type="molecule type" value="Genomic_DNA"/>
</dbReference>
<sequence length="326" mass="35983">MLFPPLGQALGGGGDSSGTARRRGIGSNDYFDRYVAFGVPDDDLSETAFTRGLDQLADGPPGPEVAELLLRLENDTQRIGRRIRQRLDAGTPVPSTALLLELADRYGSLTAQAEGFLRADMSARFLAQDLFRNLPADARADVLHRMAATPQGTMLASRVLYDTTEPSSTAPAFAQEGDTWVQEARTSLVARLREHLTTPGPRPTDQLTDSDVDLIWNWRHIDHATARAWIRQRLDDGTWQLLPLLTKIVRPPRTPWGAVDADTLANLDALIDRAEVYTVLDQTQTTPDPDQARLLEGLRHARDRGRTETIQQPTSGPAEMTNDQDT</sequence>
<dbReference type="AlphaFoldDB" id="A0A7W7WMA1"/>
<gene>
    <name evidence="2" type="ORF">F4556_007584</name>
</gene>
<accession>A0A7W7WMA1</accession>
<evidence type="ECO:0000256" key="1">
    <source>
        <dbReference type="SAM" id="MobiDB-lite"/>
    </source>
</evidence>
<organism evidence="2 3">
    <name type="scientific">Kitasatospora gansuensis</name>
    <dbReference type="NCBI Taxonomy" id="258050"/>
    <lineage>
        <taxon>Bacteria</taxon>
        <taxon>Bacillati</taxon>
        <taxon>Actinomycetota</taxon>
        <taxon>Actinomycetes</taxon>
        <taxon>Kitasatosporales</taxon>
        <taxon>Streptomycetaceae</taxon>
        <taxon>Kitasatospora</taxon>
    </lineage>
</organism>
<comment type="caution">
    <text evidence="2">The sequence shown here is derived from an EMBL/GenBank/DDBJ whole genome shotgun (WGS) entry which is preliminary data.</text>
</comment>
<feature type="region of interest" description="Disordered" evidence="1">
    <location>
        <begin position="299"/>
        <end position="326"/>
    </location>
</feature>
<dbReference type="Proteomes" id="UP000573327">
    <property type="component" value="Unassembled WGS sequence"/>
</dbReference>
<protein>
    <submittedName>
        <fullName evidence="2">Uncharacterized protein</fullName>
    </submittedName>
</protein>
<keyword evidence="3" id="KW-1185">Reference proteome</keyword>
<feature type="compositionally biased region" description="Polar residues" evidence="1">
    <location>
        <begin position="308"/>
        <end position="326"/>
    </location>
</feature>
<evidence type="ECO:0000313" key="2">
    <source>
        <dbReference type="EMBL" id="MBB4951930.1"/>
    </source>
</evidence>
<reference evidence="2 3" key="1">
    <citation type="submission" date="2020-08" db="EMBL/GenBank/DDBJ databases">
        <title>Sequencing the genomes of 1000 actinobacteria strains.</title>
        <authorList>
            <person name="Klenk H.-P."/>
        </authorList>
    </citation>
    <scope>NUCLEOTIDE SEQUENCE [LARGE SCALE GENOMIC DNA]</scope>
    <source>
        <strain evidence="2 3">DSM 44786</strain>
    </source>
</reference>
<proteinExistence type="predicted"/>
<evidence type="ECO:0000313" key="3">
    <source>
        <dbReference type="Proteomes" id="UP000573327"/>
    </source>
</evidence>
<feature type="region of interest" description="Disordered" evidence="1">
    <location>
        <begin position="1"/>
        <end position="21"/>
    </location>
</feature>
<name>A0A7W7WMA1_9ACTN</name>